<protein>
    <submittedName>
        <fullName evidence="1">Uncharacterized protein</fullName>
    </submittedName>
</protein>
<proteinExistence type="predicted"/>
<evidence type="ECO:0000313" key="2">
    <source>
        <dbReference type="Proteomes" id="UP000375525"/>
    </source>
</evidence>
<evidence type="ECO:0000313" key="1">
    <source>
        <dbReference type="EMBL" id="VVP58295.1"/>
    </source>
</evidence>
<organism evidence="1 2">
    <name type="scientific">Pseudomonas fluorescens</name>
    <dbReference type="NCBI Taxonomy" id="294"/>
    <lineage>
        <taxon>Bacteria</taxon>
        <taxon>Pseudomonadati</taxon>
        <taxon>Pseudomonadota</taxon>
        <taxon>Gammaproteobacteria</taxon>
        <taxon>Pseudomonadales</taxon>
        <taxon>Pseudomonadaceae</taxon>
        <taxon>Pseudomonas</taxon>
    </lineage>
</organism>
<accession>A0A5E7Q9E1</accession>
<dbReference type="AlphaFoldDB" id="A0A5E7Q9E1"/>
<reference evidence="1 2" key="1">
    <citation type="submission" date="2019-09" db="EMBL/GenBank/DDBJ databases">
        <authorList>
            <person name="Chandra G."/>
            <person name="Truman W A."/>
        </authorList>
    </citation>
    <scope>NUCLEOTIDE SEQUENCE [LARGE SCALE GENOMIC DNA]</scope>
    <source>
        <strain evidence="1">PS880</strain>
    </source>
</reference>
<name>A0A5E7Q9E1_PSEFL</name>
<dbReference type="Proteomes" id="UP000375525">
    <property type="component" value="Unassembled WGS sequence"/>
</dbReference>
<dbReference type="EMBL" id="CABVIH010000042">
    <property type="protein sequence ID" value="VVP58295.1"/>
    <property type="molecule type" value="Genomic_DNA"/>
</dbReference>
<sequence>MVGDNFQQLIELGDAQALAEVGFEQTLTLADGQAVSALEFDAFNREAARISGRRWLGRLSRFTRQLFEIFEAALLLFQQALLALANQLLIARCLGNSLHSVEPTQTSQYHP</sequence>
<gene>
    <name evidence="1" type="ORF">PS880_05903</name>
</gene>